<feature type="non-terminal residue" evidence="2">
    <location>
        <position position="180"/>
    </location>
</feature>
<dbReference type="InterPro" id="IPR047655">
    <property type="entry name" value="Transpos_IS630-like"/>
</dbReference>
<keyword evidence="3" id="KW-1185">Reference proteome</keyword>
<dbReference type="SUPFAM" id="SSF46689">
    <property type="entry name" value="Homeodomain-like"/>
    <property type="match status" value="1"/>
</dbReference>
<dbReference type="RefSeq" id="WP_162423947.1">
    <property type="nucleotide sequence ID" value="NZ_WVIE01000016.1"/>
</dbReference>
<sequence length="180" mass="20961">MPVRNYLSQMQQANLQKAVRESEDRHTRQRALILLLRNDGKTYEEISAFLNCSYRSVAHWCVEGNPDDLESLRDGRSEGNYRKATPAYIEQLMRVVEQSPSELGYELGRWTAERLAVYLAENTGIALSGMQVRRILKQKKYVYLWAKYSLEDKQNPQHRQAFRAELRQKLAVSVQEPAKL</sequence>
<gene>
    <name evidence="2" type="ORF">GS601_14125</name>
</gene>
<dbReference type="AlphaFoldDB" id="A0A8J7Z168"/>
<evidence type="ECO:0000259" key="1">
    <source>
        <dbReference type="Pfam" id="PF13592"/>
    </source>
</evidence>
<dbReference type="Pfam" id="PF13592">
    <property type="entry name" value="HTH_33"/>
    <property type="match status" value="1"/>
</dbReference>
<dbReference type="InterPro" id="IPR025959">
    <property type="entry name" value="Winged_HTH_dom"/>
</dbReference>
<accession>A0A8J7Z168</accession>
<dbReference type="Proteomes" id="UP000646053">
    <property type="component" value="Unassembled WGS sequence"/>
</dbReference>
<reference evidence="2" key="1">
    <citation type="submission" date="2019-12" db="EMBL/GenBank/DDBJ databases">
        <title>High-Quality draft genome sequences of three cyanobacteria isolated from the limestone walls of the Old Cathedral of Coimbra.</title>
        <authorList>
            <person name="Tiago I."/>
            <person name="Soares F."/>
            <person name="Portugal A."/>
        </authorList>
    </citation>
    <scope>NUCLEOTIDE SEQUENCE</scope>
    <source>
        <strain evidence="2">A</strain>
    </source>
</reference>
<comment type="caution">
    <text evidence="2">The sequence shown here is derived from an EMBL/GenBank/DDBJ whole genome shotgun (WGS) entry which is preliminary data.</text>
</comment>
<protein>
    <submittedName>
        <fullName evidence="2">IS630 family transposase</fullName>
    </submittedName>
</protein>
<dbReference type="EMBL" id="WVIE01000016">
    <property type="protein sequence ID" value="NDJ18417.1"/>
    <property type="molecule type" value="Genomic_DNA"/>
</dbReference>
<organism evidence="2 3">
    <name type="scientific">Myxacorys almedinensis A</name>
    <dbReference type="NCBI Taxonomy" id="2690445"/>
    <lineage>
        <taxon>Bacteria</taxon>
        <taxon>Bacillati</taxon>
        <taxon>Cyanobacteriota</taxon>
        <taxon>Cyanophyceae</taxon>
        <taxon>Leptolyngbyales</taxon>
        <taxon>Leptolyngbyaceae</taxon>
        <taxon>Myxacorys</taxon>
        <taxon>Myxacorys almedinensis</taxon>
    </lineage>
</organism>
<evidence type="ECO:0000313" key="2">
    <source>
        <dbReference type="EMBL" id="NDJ18417.1"/>
    </source>
</evidence>
<dbReference type="InterPro" id="IPR009057">
    <property type="entry name" value="Homeodomain-like_sf"/>
</dbReference>
<dbReference type="Pfam" id="PF13384">
    <property type="entry name" value="HTH_23"/>
    <property type="match status" value="1"/>
</dbReference>
<proteinExistence type="predicted"/>
<evidence type="ECO:0000313" key="3">
    <source>
        <dbReference type="Proteomes" id="UP000646053"/>
    </source>
</evidence>
<feature type="domain" description="Winged helix-turn helix" evidence="1">
    <location>
        <begin position="108"/>
        <end position="165"/>
    </location>
</feature>
<dbReference type="NCBIfam" id="NF033545">
    <property type="entry name" value="transpos_IS630"/>
    <property type="match status" value="1"/>
</dbReference>
<name>A0A8J7Z168_9CYAN</name>